<dbReference type="STRING" id="1856405.BFC17_01570"/>
<keyword evidence="2" id="KW-1185">Reference proteome</keyword>
<accession>A0A1E8FAQ5</accession>
<dbReference type="RefSeq" id="WP_070177366.1">
    <property type="nucleotide sequence ID" value="NZ_BMJR01000002.1"/>
</dbReference>
<comment type="caution">
    <text evidence="1">The sequence shown here is derived from an EMBL/GenBank/DDBJ whole genome shotgun (WGS) entry which is preliminary data.</text>
</comment>
<dbReference type="Proteomes" id="UP000176037">
    <property type="component" value="Unassembled WGS sequence"/>
</dbReference>
<proteinExistence type="predicted"/>
<name>A0A1E8FAQ5_9ALTE</name>
<evidence type="ECO:0000313" key="2">
    <source>
        <dbReference type="Proteomes" id="UP000176037"/>
    </source>
</evidence>
<organism evidence="1 2">
    <name type="scientific">Alteromonas lipolytica</name>
    <dbReference type="NCBI Taxonomy" id="1856405"/>
    <lineage>
        <taxon>Bacteria</taxon>
        <taxon>Pseudomonadati</taxon>
        <taxon>Pseudomonadota</taxon>
        <taxon>Gammaproteobacteria</taxon>
        <taxon>Alteromonadales</taxon>
        <taxon>Alteromonadaceae</taxon>
        <taxon>Alteromonas/Salinimonas group</taxon>
        <taxon>Alteromonas</taxon>
    </lineage>
</organism>
<dbReference type="SUPFAM" id="SSF109854">
    <property type="entry name" value="DinB/YfiT-like putative metalloenzymes"/>
    <property type="match status" value="1"/>
</dbReference>
<dbReference type="EMBL" id="MJIC01000015">
    <property type="protein sequence ID" value="OFI32989.1"/>
    <property type="molecule type" value="Genomic_DNA"/>
</dbReference>
<evidence type="ECO:0000313" key="1">
    <source>
        <dbReference type="EMBL" id="OFI32989.1"/>
    </source>
</evidence>
<gene>
    <name evidence="1" type="ORF">BFC17_01570</name>
</gene>
<dbReference type="OrthoDB" id="9807509at2"/>
<dbReference type="AlphaFoldDB" id="A0A1E8FAQ5"/>
<sequence length="79" mass="8620">MNNKVNNAAATLTQAAFTEHRGAYFDSVSGTLNHILVADIICLKRYTKHPMDFPALAPVLALPDPASLDALLVYFILSF</sequence>
<dbReference type="InterPro" id="IPR034660">
    <property type="entry name" value="DinB/YfiT-like"/>
</dbReference>
<protein>
    <submittedName>
        <fullName evidence="1">Uncharacterized protein</fullName>
    </submittedName>
</protein>
<dbReference type="Gene3D" id="1.20.120.450">
    <property type="entry name" value="dinb family like domain"/>
    <property type="match status" value="1"/>
</dbReference>
<reference evidence="1 2" key="1">
    <citation type="submission" date="2016-09" db="EMBL/GenBank/DDBJ databases">
        <title>Alteromonas lipolytica, a new species isolated from sea water.</title>
        <authorList>
            <person name="Wu Y.-H."/>
            <person name="Cheng H."/>
            <person name="Xu X.-W."/>
        </authorList>
    </citation>
    <scope>NUCLEOTIDE SEQUENCE [LARGE SCALE GENOMIC DNA]</scope>
    <source>
        <strain evidence="1 2">JW12</strain>
    </source>
</reference>